<evidence type="ECO:0000259" key="7">
    <source>
        <dbReference type="Pfam" id="PF23598"/>
    </source>
</evidence>
<evidence type="ECO:0000256" key="2">
    <source>
        <dbReference type="ARBA" id="ARBA00022737"/>
    </source>
</evidence>
<dbReference type="PRINTS" id="PR00364">
    <property type="entry name" value="DISEASERSIST"/>
</dbReference>
<dbReference type="GO" id="GO:0006952">
    <property type="term" value="P:defense response"/>
    <property type="evidence" value="ECO:0007669"/>
    <property type="project" value="UniProtKB-KW"/>
</dbReference>
<evidence type="ECO:0008006" key="11">
    <source>
        <dbReference type="Google" id="ProtNLM"/>
    </source>
</evidence>
<dbReference type="GO" id="GO:0043531">
    <property type="term" value="F:ADP binding"/>
    <property type="evidence" value="ECO:0007669"/>
    <property type="project" value="InterPro"/>
</dbReference>
<dbReference type="Pfam" id="PF25019">
    <property type="entry name" value="LRR_R13L1-DRL21"/>
    <property type="match status" value="1"/>
</dbReference>
<dbReference type="SUPFAM" id="SSF52058">
    <property type="entry name" value="L domain-like"/>
    <property type="match status" value="1"/>
</dbReference>
<dbReference type="InterPro" id="IPR002182">
    <property type="entry name" value="NB-ARC"/>
</dbReference>
<evidence type="ECO:0000259" key="5">
    <source>
        <dbReference type="Pfam" id="PF23247"/>
    </source>
</evidence>
<dbReference type="InterPro" id="IPR042197">
    <property type="entry name" value="Apaf_helical"/>
</dbReference>
<comment type="caution">
    <text evidence="9">The sequence shown here is derived from an EMBL/GenBank/DDBJ whole genome shotgun (WGS) entry which is preliminary data.</text>
</comment>
<evidence type="ECO:0000313" key="10">
    <source>
        <dbReference type="Proteomes" id="UP001324115"/>
    </source>
</evidence>
<dbReference type="InterPro" id="IPR036388">
    <property type="entry name" value="WH-like_DNA-bd_sf"/>
</dbReference>
<dbReference type="Pfam" id="PF23598">
    <property type="entry name" value="LRR_14"/>
    <property type="match status" value="1"/>
</dbReference>
<feature type="domain" description="Disease resistance protein winged helix" evidence="6">
    <location>
        <begin position="173"/>
        <end position="241"/>
    </location>
</feature>
<dbReference type="PANTHER" id="PTHR36766:SF70">
    <property type="entry name" value="DISEASE RESISTANCE PROTEIN RGA4"/>
    <property type="match status" value="1"/>
</dbReference>
<dbReference type="EMBL" id="JAXUIC010000004">
    <property type="protein sequence ID" value="KAK4591912.1"/>
    <property type="molecule type" value="Genomic_DNA"/>
</dbReference>
<dbReference type="SUPFAM" id="SSF52540">
    <property type="entry name" value="P-loop containing nucleoside triphosphate hydrolases"/>
    <property type="match status" value="1"/>
</dbReference>
<protein>
    <recommendedName>
        <fullName evidence="11">NB-ARC domain-containing protein</fullName>
    </recommendedName>
</protein>
<dbReference type="InterPro" id="IPR057135">
    <property type="entry name" value="At4g27190-like_LRR"/>
</dbReference>
<dbReference type="Pfam" id="PF00931">
    <property type="entry name" value="NB-ARC"/>
    <property type="match status" value="1"/>
</dbReference>
<keyword evidence="2" id="KW-0677">Repeat</keyword>
<evidence type="ECO:0000256" key="3">
    <source>
        <dbReference type="ARBA" id="ARBA00022821"/>
    </source>
</evidence>
<sequence length="864" mass="98904">MDQLQHQLRKKIDQKKYLLVLDDVWNENPHKWENLQSLLMGGAKGSKIVITTRMKLVVDITSPVAMYTLDGLSKVQSWSLFKQIAFRKGQETNNPRLVKIGTEIVQNCQGVPLAIKSLGSVLRFEESEHKWLYVKNNVLESVTQQESGIFSILKLSYDYLPPHLKSCFAFCSLFPKDYEIDKVTLIQLWIAQGFIHSSNKNQNLEDVADEYFNDLLWRSFFEEVANFPRVYKMHDLIHDLAELVAGEECMLIDFDGKSINDKIRHVSCPFSFGSSFTEALNLLVKVKKLCTVLLTFGDCKSSVLDESMLNTLILSFRSLRVLDIHGLEITRVPDSVGKLIHLRYLDLSRNESIYILPDSISRLWNLQTLKLHGCTNIQEFPRKIGELVNLRHLDNSDCDDANSESKAANLREKQHLEGLSLYWSHGDNYDEKSLEGLQPHQNLKCLFVQGYGGVQFSSWLCSLINLVDLTIENCKRCQHLPLLSQIPFLERLVLSMMDDLEYISAGDISEEVPTSSIVSRTFFPSLKSLTIEYCRKLKGWWRRRDFVVSTPDHDLSHHQYHPSLPSFPCLSFLLISECPNLTFMPLFPYLEEQLYLDNVSYKPLQQTMTMASSLPSSSSSPLSRLKSMFLRSVKDMDSLPNEWASNLNFLKNLVIINCLRLSSLSRAMQYLTSLEELWITDCDEFKSLSDIDDDDDGMEWEHLNCLRSLRFESLLKLESLPTGLQHVATLQKLIISACPNLISLPEWICELTSLEHLVIARYASKLTSIPAGISCLTSLRVLTIADIPNLMTLPESICNLTSLEELEIVRCPSLIALPDGMHYLKSLQKLRIVNCPCLKKRCKKEIGEDWPKITHVPYLSIYPR</sequence>
<keyword evidence="10" id="KW-1185">Reference proteome</keyword>
<keyword evidence="3" id="KW-0611">Plant defense</keyword>
<name>A0AAN7IZ51_QUERU</name>
<dbReference type="SUPFAM" id="SSF52047">
    <property type="entry name" value="RNI-like"/>
    <property type="match status" value="1"/>
</dbReference>
<dbReference type="InterPro" id="IPR032675">
    <property type="entry name" value="LRR_dom_sf"/>
</dbReference>
<dbReference type="Gene3D" id="1.10.8.430">
    <property type="entry name" value="Helical domain of apoptotic protease-activating factors"/>
    <property type="match status" value="1"/>
</dbReference>
<keyword evidence="1" id="KW-0433">Leucine-rich repeat</keyword>
<dbReference type="Gene3D" id="3.80.10.10">
    <property type="entry name" value="Ribonuclease Inhibitor"/>
    <property type="match status" value="3"/>
</dbReference>
<evidence type="ECO:0000259" key="4">
    <source>
        <dbReference type="Pfam" id="PF00931"/>
    </source>
</evidence>
<accession>A0AAN7IZ51</accession>
<dbReference type="AlphaFoldDB" id="A0AAN7IZ51"/>
<dbReference type="InterPro" id="IPR055414">
    <property type="entry name" value="LRR_R13L4/SHOC2-like"/>
</dbReference>
<reference evidence="9 10" key="1">
    <citation type="journal article" date="2023" name="G3 (Bethesda)">
        <title>A haplotype-resolved chromosome-scale genome for Quercus rubra L. provides insights into the genetics of adaptive traits for red oak species.</title>
        <authorList>
            <person name="Kapoor B."/>
            <person name="Jenkins J."/>
            <person name="Schmutz J."/>
            <person name="Zhebentyayeva T."/>
            <person name="Kuelheim C."/>
            <person name="Coggeshall M."/>
            <person name="Heim C."/>
            <person name="Lasky J.R."/>
            <person name="Leites L."/>
            <person name="Islam-Faridi N."/>
            <person name="Romero-Severson J."/>
            <person name="DeLeo V.L."/>
            <person name="Lucas S.M."/>
            <person name="Lazic D."/>
            <person name="Gailing O."/>
            <person name="Carlson J."/>
            <person name="Staton M."/>
        </authorList>
    </citation>
    <scope>NUCLEOTIDE SEQUENCE [LARGE SCALE GENOMIC DNA]</scope>
    <source>
        <strain evidence="9">Pseudo-F2</strain>
    </source>
</reference>
<evidence type="ECO:0000259" key="8">
    <source>
        <dbReference type="Pfam" id="PF25019"/>
    </source>
</evidence>
<dbReference type="Pfam" id="PF23559">
    <property type="entry name" value="WHD_DRP"/>
    <property type="match status" value="1"/>
</dbReference>
<feature type="domain" description="NB-ARC" evidence="4">
    <location>
        <begin position="4"/>
        <end position="88"/>
    </location>
</feature>
<dbReference type="InterPro" id="IPR056789">
    <property type="entry name" value="LRR_R13L1-DRL21"/>
</dbReference>
<feature type="domain" description="Disease resistance R13L4/SHOC-2-like LRR" evidence="7">
    <location>
        <begin position="311"/>
        <end position="394"/>
    </location>
</feature>
<evidence type="ECO:0000259" key="6">
    <source>
        <dbReference type="Pfam" id="PF23559"/>
    </source>
</evidence>
<gene>
    <name evidence="9" type="ORF">RGQ29_016397</name>
</gene>
<dbReference type="InterPro" id="IPR058922">
    <property type="entry name" value="WHD_DRP"/>
</dbReference>
<feature type="domain" description="R13L1/DRL21-like LRR repeat region" evidence="8">
    <location>
        <begin position="395"/>
        <end position="497"/>
    </location>
</feature>
<evidence type="ECO:0000256" key="1">
    <source>
        <dbReference type="ARBA" id="ARBA00022614"/>
    </source>
</evidence>
<dbReference type="Proteomes" id="UP001324115">
    <property type="component" value="Unassembled WGS sequence"/>
</dbReference>
<dbReference type="FunFam" id="1.10.10.10:FF:000322">
    <property type="entry name" value="Probable disease resistance protein At1g63360"/>
    <property type="match status" value="1"/>
</dbReference>
<dbReference type="PANTHER" id="PTHR36766">
    <property type="entry name" value="PLANT BROAD-SPECTRUM MILDEW RESISTANCE PROTEIN RPW8"/>
    <property type="match status" value="1"/>
</dbReference>
<proteinExistence type="predicted"/>
<feature type="domain" description="Disease resistance protein At4g27190-like leucine-rich repeats" evidence="5">
    <location>
        <begin position="646"/>
        <end position="760"/>
    </location>
</feature>
<dbReference type="InterPro" id="IPR027417">
    <property type="entry name" value="P-loop_NTPase"/>
</dbReference>
<organism evidence="9 10">
    <name type="scientific">Quercus rubra</name>
    <name type="common">Northern red oak</name>
    <name type="synonym">Quercus borealis</name>
    <dbReference type="NCBI Taxonomy" id="3512"/>
    <lineage>
        <taxon>Eukaryota</taxon>
        <taxon>Viridiplantae</taxon>
        <taxon>Streptophyta</taxon>
        <taxon>Embryophyta</taxon>
        <taxon>Tracheophyta</taxon>
        <taxon>Spermatophyta</taxon>
        <taxon>Magnoliopsida</taxon>
        <taxon>eudicotyledons</taxon>
        <taxon>Gunneridae</taxon>
        <taxon>Pentapetalae</taxon>
        <taxon>rosids</taxon>
        <taxon>fabids</taxon>
        <taxon>Fagales</taxon>
        <taxon>Fagaceae</taxon>
        <taxon>Quercus</taxon>
    </lineage>
</organism>
<evidence type="ECO:0000313" key="9">
    <source>
        <dbReference type="EMBL" id="KAK4591912.1"/>
    </source>
</evidence>
<dbReference type="Pfam" id="PF23247">
    <property type="entry name" value="LRR_RPS2"/>
    <property type="match status" value="1"/>
</dbReference>
<dbReference type="Gene3D" id="3.40.50.300">
    <property type="entry name" value="P-loop containing nucleotide triphosphate hydrolases"/>
    <property type="match status" value="1"/>
</dbReference>
<dbReference type="Gene3D" id="1.10.10.10">
    <property type="entry name" value="Winged helix-like DNA-binding domain superfamily/Winged helix DNA-binding domain"/>
    <property type="match status" value="1"/>
</dbReference>